<gene>
    <name evidence="1" type="ORF">ACFPOG_06185</name>
</gene>
<dbReference type="Proteomes" id="UP001596044">
    <property type="component" value="Unassembled WGS sequence"/>
</dbReference>
<protein>
    <submittedName>
        <fullName evidence="1">Uncharacterized protein</fullName>
    </submittedName>
</protein>
<comment type="caution">
    <text evidence="1">The sequence shown here is derived from an EMBL/GenBank/DDBJ whole genome shotgun (WGS) entry which is preliminary data.</text>
</comment>
<evidence type="ECO:0000313" key="2">
    <source>
        <dbReference type="Proteomes" id="UP001596044"/>
    </source>
</evidence>
<keyword evidence="2" id="KW-1185">Reference proteome</keyword>
<dbReference type="RefSeq" id="WP_270885925.1">
    <property type="nucleotide sequence ID" value="NZ_JAQFVF010000092.1"/>
</dbReference>
<sequence length="60" mass="6618">MNPNMTGENQNPPKGHVEFHQPAVKLVADMPADEDMRAHMDEMKATDGYPGSCGTCEEEK</sequence>
<accession>A0ABW0K3L1</accession>
<organism evidence="1 2">
    <name type="scientific">Paenibacillus aestuarii</name>
    <dbReference type="NCBI Taxonomy" id="516965"/>
    <lineage>
        <taxon>Bacteria</taxon>
        <taxon>Bacillati</taxon>
        <taxon>Bacillota</taxon>
        <taxon>Bacilli</taxon>
        <taxon>Bacillales</taxon>
        <taxon>Paenibacillaceae</taxon>
        <taxon>Paenibacillus</taxon>
    </lineage>
</organism>
<evidence type="ECO:0000313" key="1">
    <source>
        <dbReference type="EMBL" id="MFC5447839.1"/>
    </source>
</evidence>
<reference evidence="2" key="1">
    <citation type="journal article" date="2019" name="Int. J. Syst. Evol. Microbiol.">
        <title>The Global Catalogue of Microorganisms (GCM) 10K type strain sequencing project: providing services to taxonomists for standard genome sequencing and annotation.</title>
        <authorList>
            <consortium name="The Broad Institute Genomics Platform"/>
            <consortium name="The Broad Institute Genome Sequencing Center for Infectious Disease"/>
            <person name="Wu L."/>
            <person name="Ma J."/>
        </authorList>
    </citation>
    <scope>NUCLEOTIDE SEQUENCE [LARGE SCALE GENOMIC DNA]</scope>
    <source>
        <strain evidence="2">KACC 11904</strain>
    </source>
</reference>
<name>A0ABW0K3L1_9BACL</name>
<proteinExistence type="predicted"/>
<dbReference type="EMBL" id="JBHSMJ010000009">
    <property type="protein sequence ID" value="MFC5447839.1"/>
    <property type="molecule type" value="Genomic_DNA"/>
</dbReference>